<evidence type="ECO:0000313" key="3">
    <source>
        <dbReference type="Proteomes" id="UP001221757"/>
    </source>
</evidence>
<sequence>MADSPEYFSDSEMPDEEDLMNIPSLRPISPSFSLPVLSEAPIMDSATETSGRNTVNSAEQIAVHRHTNFFIHVPAASVEDELEYMGPPVGNHSQSFTFVDGLTGSSCKPLWWKGFFADWN</sequence>
<name>A0AAD7DBD7_MYCRO</name>
<proteinExistence type="predicted"/>
<feature type="region of interest" description="Disordered" evidence="1">
    <location>
        <begin position="1"/>
        <end position="22"/>
    </location>
</feature>
<reference evidence="2" key="1">
    <citation type="submission" date="2023-03" db="EMBL/GenBank/DDBJ databases">
        <title>Massive genome expansion in bonnet fungi (Mycena s.s.) driven by repeated elements and novel gene families across ecological guilds.</title>
        <authorList>
            <consortium name="Lawrence Berkeley National Laboratory"/>
            <person name="Harder C.B."/>
            <person name="Miyauchi S."/>
            <person name="Viragh M."/>
            <person name="Kuo A."/>
            <person name="Thoen E."/>
            <person name="Andreopoulos B."/>
            <person name="Lu D."/>
            <person name="Skrede I."/>
            <person name="Drula E."/>
            <person name="Henrissat B."/>
            <person name="Morin E."/>
            <person name="Kohler A."/>
            <person name="Barry K."/>
            <person name="LaButti K."/>
            <person name="Morin E."/>
            <person name="Salamov A."/>
            <person name="Lipzen A."/>
            <person name="Mereny Z."/>
            <person name="Hegedus B."/>
            <person name="Baldrian P."/>
            <person name="Stursova M."/>
            <person name="Weitz H."/>
            <person name="Taylor A."/>
            <person name="Grigoriev I.V."/>
            <person name="Nagy L.G."/>
            <person name="Martin F."/>
            <person name="Kauserud H."/>
        </authorList>
    </citation>
    <scope>NUCLEOTIDE SEQUENCE</scope>
    <source>
        <strain evidence="2">CBHHK067</strain>
    </source>
</reference>
<dbReference type="Proteomes" id="UP001221757">
    <property type="component" value="Unassembled WGS sequence"/>
</dbReference>
<evidence type="ECO:0000313" key="2">
    <source>
        <dbReference type="EMBL" id="KAJ7683542.1"/>
    </source>
</evidence>
<comment type="caution">
    <text evidence="2">The sequence shown here is derived from an EMBL/GenBank/DDBJ whole genome shotgun (WGS) entry which is preliminary data.</text>
</comment>
<dbReference type="AlphaFoldDB" id="A0AAD7DBD7"/>
<protein>
    <submittedName>
        <fullName evidence="2">Uncharacterized protein</fullName>
    </submittedName>
</protein>
<evidence type="ECO:0000256" key="1">
    <source>
        <dbReference type="SAM" id="MobiDB-lite"/>
    </source>
</evidence>
<accession>A0AAD7DBD7</accession>
<gene>
    <name evidence="2" type="ORF">B0H17DRAFT_1137669</name>
</gene>
<dbReference type="EMBL" id="JARKIE010000107">
    <property type="protein sequence ID" value="KAJ7683542.1"/>
    <property type="molecule type" value="Genomic_DNA"/>
</dbReference>
<organism evidence="2 3">
    <name type="scientific">Mycena rosella</name>
    <name type="common">Pink bonnet</name>
    <name type="synonym">Agaricus rosellus</name>
    <dbReference type="NCBI Taxonomy" id="1033263"/>
    <lineage>
        <taxon>Eukaryota</taxon>
        <taxon>Fungi</taxon>
        <taxon>Dikarya</taxon>
        <taxon>Basidiomycota</taxon>
        <taxon>Agaricomycotina</taxon>
        <taxon>Agaricomycetes</taxon>
        <taxon>Agaricomycetidae</taxon>
        <taxon>Agaricales</taxon>
        <taxon>Marasmiineae</taxon>
        <taxon>Mycenaceae</taxon>
        <taxon>Mycena</taxon>
    </lineage>
</organism>
<keyword evidence="3" id="KW-1185">Reference proteome</keyword>